<dbReference type="RefSeq" id="WP_110830858.1">
    <property type="nucleotide sequence ID" value="NZ_BMQG01000001.1"/>
</dbReference>
<keyword evidence="7 9" id="KW-0408">Iron</keyword>
<dbReference type="PANTHER" id="PTHR33751:SF9">
    <property type="entry name" value="CYTOCHROME C4"/>
    <property type="match status" value="1"/>
</dbReference>
<name>A0A8H9L625_9DEIO</name>
<evidence type="ECO:0000256" key="2">
    <source>
        <dbReference type="ARBA" id="ARBA00022448"/>
    </source>
</evidence>
<comment type="subcellular location">
    <subcellularLocation>
        <location evidence="1">Periplasm</location>
    </subcellularLocation>
</comment>
<keyword evidence="11" id="KW-0732">Signal</keyword>
<dbReference type="PROSITE" id="PS51007">
    <property type="entry name" value="CYTC"/>
    <property type="match status" value="2"/>
</dbReference>
<evidence type="ECO:0000313" key="14">
    <source>
        <dbReference type="Proteomes" id="UP000600547"/>
    </source>
</evidence>
<keyword evidence="2" id="KW-0813">Transport</keyword>
<keyword evidence="6" id="KW-0249">Electron transport</keyword>
<evidence type="ECO:0000256" key="11">
    <source>
        <dbReference type="SAM" id="SignalP"/>
    </source>
</evidence>
<dbReference type="GO" id="GO:0020037">
    <property type="term" value="F:heme binding"/>
    <property type="evidence" value="ECO:0007669"/>
    <property type="project" value="InterPro"/>
</dbReference>
<feature type="chain" id="PRO_5034818859" evidence="11">
    <location>
        <begin position="32"/>
        <end position="242"/>
    </location>
</feature>
<evidence type="ECO:0000313" key="13">
    <source>
        <dbReference type="EMBL" id="GGM29077.1"/>
    </source>
</evidence>
<proteinExistence type="predicted"/>
<gene>
    <name evidence="13" type="ORF">GCM10008956_01350</name>
</gene>
<evidence type="ECO:0000256" key="4">
    <source>
        <dbReference type="ARBA" id="ARBA00022723"/>
    </source>
</evidence>
<feature type="signal peptide" evidence="11">
    <location>
        <begin position="1"/>
        <end position="31"/>
    </location>
</feature>
<dbReference type="PANTHER" id="PTHR33751">
    <property type="entry name" value="CBB3-TYPE CYTOCHROME C OXIDASE SUBUNIT FIXP"/>
    <property type="match status" value="1"/>
</dbReference>
<dbReference type="AlphaFoldDB" id="A0A8H9L625"/>
<keyword evidence="3 8" id="KW-0349">Heme</keyword>
<comment type="caution">
    <text evidence="13">The sequence shown here is derived from an EMBL/GenBank/DDBJ whole genome shotgun (WGS) entry which is preliminary data.</text>
</comment>
<dbReference type="InterPro" id="IPR050597">
    <property type="entry name" value="Cytochrome_c_Oxidase_Subunit"/>
</dbReference>
<feature type="domain" description="Cytochrome c" evidence="12">
    <location>
        <begin position="150"/>
        <end position="242"/>
    </location>
</feature>
<feature type="binding site" description="covalent" evidence="8">
    <location>
        <position position="56"/>
    </location>
    <ligand>
        <name>heme c</name>
        <dbReference type="ChEBI" id="CHEBI:61717"/>
        <label>1</label>
    </ligand>
</feature>
<dbReference type="InterPro" id="IPR024167">
    <property type="entry name" value="Cytochrome_c4-like"/>
</dbReference>
<keyword evidence="14" id="KW-1185">Reference proteome</keyword>
<dbReference type="PRINTS" id="PR00605">
    <property type="entry name" value="CYTCHROMECIC"/>
</dbReference>
<sequence>MNRRSLPAALLIVTPLLAGVAALAQTSPAPASPAASTTLKAGPADPARGEAIAASCSGCHGPTGRAPVLKGQPAAQIQNALLAFRSGTRRNGTMQGVASRLSDQDIVDVAAHFAGPPTPPAAPATTPPAAPTPAAPPTPPTTTLPTTTAAPGGLGRTLYLEGDPARDLLACAVCHGEDGRGADAVGIPAIAGRSAASVLATLKDYHAMPPVGIAYPDAMRIAVKPLSDADMSAVAQFVATLK</sequence>
<feature type="binding site" description="covalent" evidence="8">
    <location>
        <position position="59"/>
    </location>
    <ligand>
        <name>heme c</name>
        <dbReference type="ChEBI" id="CHEBI:61717"/>
        <label>1</label>
    </ligand>
</feature>
<dbReference type="InterPro" id="IPR009056">
    <property type="entry name" value="Cyt_c-like_dom"/>
</dbReference>
<feature type="compositionally biased region" description="Pro residues" evidence="10">
    <location>
        <begin position="116"/>
        <end position="142"/>
    </location>
</feature>
<dbReference type="Gene3D" id="1.10.760.10">
    <property type="entry name" value="Cytochrome c-like domain"/>
    <property type="match status" value="2"/>
</dbReference>
<feature type="binding site" description="axial binding residue" evidence="9">
    <location>
        <position position="219"/>
    </location>
    <ligand>
        <name>heme c</name>
        <dbReference type="ChEBI" id="CHEBI:61717"/>
        <label>2</label>
    </ligand>
    <ligandPart>
        <name>Fe</name>
        <dbReference type="ChEBI" id="CHEBI:18248"/>
    </ligandPart>
</feature>
<dbReference type="SUPFAM" id="SSF46626">
    <property type="entry name" value="Cytochrome c"/>
    <property type="match status" value="2"/>
</dbReference>
<keyword evidence="4 9" id="KW-0479">Metal-binding</keyword>
<dbReference type="Pfam" id="PF13442">
    <property type="entry name" value="Cytochrome_CBB3"/>
    <property type="match status" value="1"/>
</dbReference>
<dbReference type="InterPro" id="IPR008168">
    <property type="entry name" value="Cyt_C_IC"/>
</dbReference>
<protein>
    <submittedName>
        <fullName evidence="13">Cytochrome c</fullName>
    </submittedName>
</protein>
<dbReference type="InterPro" id="IPR036909">
    <property type="entry name" value="Cyt_c-like_dom_sf"/>
</dbReference>
<dbReference type="Pfam" id="PF00034">
    <property type="entry name" value="Cytochrom_C"/>
    <property type="match status" value="1"/>
</dbReference>
<feature type="binding site" description="axial binding residue" evidence="9">
    <location>
        <position position="175"/>
    </location>
    <ligand>
        <name>heme c</name>
        <dbReference type="ChEBI" id="CHEBI:61717"/>
        <label>2</label>
    </ligand>
    <ligandPart>
        <name>Fe</name>
        <dbReference type="ChEBI" id="CHEBI:18248"/>
    </ligandPart>
</feature>
<evidence type="ECO:0000256" key="1">
    <source>
        <dbReference type="ARBA" id="ARBA00004418"/>
    </source>
</evidence>
<feature type="binding site" description="covalent" evidence="8">
    <location>
        <position position="174"/>
    </location>
    <ligand>
        <name>heme c</name>
        <dbReference type="ChEBI" id="CHEBI:61717"/>
        <label>2</label>
    </ligand>
</feature>
<evidence type="ECO:0000256" key="8">
    <source>
        <dbReference type="PIRSR" id="PIRSR000005-1"/>
    </source>
</evidence>
<dbReference type="PIRSF" id="PIRSF000005">
    <property type="entry name" value="Cytochrome_c4"/>
    <property type="match status" value="1"/>
</dbReference>
<feature type="binding site" description="axial binding residue" evidence="9">
    <location>
        <position position="94"/>
    </location>
    <ligand>
        <name>heme c</name>
        <dbReference type="ChEBI" id="CHEBI:61717"/>
        <label>1</label>
    </ligand>
    <ligandPart>
        <name>Fe</name>
        <dbReference type="ChEBI" id="CHEBI:18248"/>
    </ligandPart>
</feature>
<evidence type="ECO:0000256" key="5">
    <source>
        <dbReference type="ARBA" id="ARBA00022764"/>
    </source>
</evidence>
<dbReference type="GO" id="GO:0005506">
    <property type="term" value="F:iron ion binding"/>
    <property type="evidence" value="ECO:0007669"/>
    <property type="project" value="InterPro"/>
</dbReference>
<evidence type="ECO:0000256" key="10">
    <source>
        <dbReference type="SAM" id="MobiDB-lite"/>
    </source>
</evidence>
<feature type="domain" description="Cytochrome c" evidence="12">
    <location>
        <begin position="44"/>
        <end position="117"/>
    </location>
</feature>
<organism evidence="13 14">
    <name type="scientific">Deinococcus arenae</name>
    <dbReference type="NCBI Taxonomy" id="1452751"/>
    <lineage>
        <taxon>Bacteria</taxon>
        <taxon>Thermotogati</taxon>
        <taxon>Deinococcota</taxon>
        <taxon>Deinococci</taxon>
        <taxon>Deinococcales</taxon>
        <taxon>Deinococcaceae</taxon>
        <taxon>Deinococcus</taxon>
    </lineage>
</organism>
<feature type="binding site" description="axial binding residue" evidence="9">
    <location>
        <position position="60"/>
    </location>
    <ligand>
        <name>heme c</name>
        <dbReference type="ChEBI" id="CHEBI:61717"/>
        <label>1</label>
    </ligand>
    <ligandPart>
        <name>Fe</name>
        <dbReference type="ChEBI" id="CHEBI:18248"/>
    </ligandPart>
</feature>
<evidence type="ECO:0000256" key="7">
    <source>
        <dbReference type="ARBA" id="ARBA00023004"/>
    </source>
</evidence>
<accession>A0A8H9L625</accession>
<dbReference type="GO" id="GO:0042597">
    <property type="term" value="C:periplasmic space"/>
    <property type="evidence" value="ECO:0007669"/>
    <property type="project" value="UniProtKB-SubCell"/>
</dbReference>
<feature type="binding site" description="covalent" evidence="8">
    <location>
        <position position="171"/>
    </location>
    <ligand>
        <name>heme c</name>
        <dbReference type="ChEBI" id="CHEBI:61717"/>
        <label>2</label>
    </ligand>
</feature>
<feature type="region of interest" description="Disordered" evidence="10">
    <location>
        <begin position="112"/>
        <end position="155"/>
    </location>
</feature>
<dbReference type="GO" id="GO:0009055">
    <property type="term" value="F:electron transfer activity"/>
    <property type="evidence" value="ECO:0007669"/>
    <property type="project" value="InterPro"/>
</dbReference>
<evidence type="ECO:0000259" key="12">
    <source>
        <dbReference type="PROSITE" id="PS51007"/>
    </source>
</evidence>
<evidence type="ECO:0000256" key="3">
    <source>
        <dbReference type="ARBA" id="ARBA00022617"/>
    </source>
</evidence>
<evidence type="ECO:0000256" key="6">
    <source>
        <dbReference type="ARBA" id="ARBA00022982"/>
    </source>
</evidence>
<dbReference type="Proteomes" id="UP000600547">
    <property type="component" value="Unassembled WGS sequence"/>
</dbReference>
<keyword evidence="5" id="KW-0574">Periplasm</keyword>
<reference evidence="14" key="1">
    <citation type="journal article" date="2019" name="Int. J. Syst. Evol. Microbiol.">
        <title>The Global Catalogue of Microorganisms (GCM) 10K type strain sequencing project: providing services to taxonomists for standard genome sequencing and annotation.</title>
        <authorList>
            <consortium name="The Broad Institute Genomics Platform"/>
            <consortium name="The Broad Institute Genome Sequencing Center for Infectious Disease"/>
            <person name="Wu L."/>
            <person name="Ma J."/>
        </authorList>
    </citation>
    <scope>NUCLEOTIDE SEQUENCE [LARGE SCALE GENOMIC DNA]</scope>
    <source>
        <strain evidence="14">JCM 31047</strain>
    </source>
</reference>
<dbReference type="EMBL" id="BMQG01000001">
    <property type="protein sequence ID" value="GGM29077.1"/>
    <property type="molecule type" value="Genomic_DNA"/>
</dbReference>
<evidence type="ECO:0000256" key="9">
    <source>
        <dbReference type="PIRSR" id="PIRSR000005-2"/>
    </source>
</evidence>
<comment type="PTM">
    <text evidence="8">Binds 2 heme c groups covalently per subunit.</text>
</comment>